<proteinExistence type="predicted"/>
<dbReference type="GO" id="GO:0000981">
    <property type="term" value="F:DNA-binding transcription factor activity, RNA polymerase II-specific"/>
    <property type="evidence" value="ECO:0007669"/>
    <property type="project" value="InterPro"/>
</dbReference>
<dbReference type="InterPro" id="IPR001138">
    <property type="entry name" value="Zn2Cys6_DnaBD"/>
</dbReference>
<dbReference type="EMBL" id="JAFIMR010000001">
    <property type="protein sequence ID" value="KAI1881469.1"/>
    <property type="molecule type" value="Genomic_DNA"/>
</dbReference>
<gene>
    <name evidence="6" type="ORF">JX265_000295</name>
</gene>
<keyword evidence="3" id="KW-0539">Nucleus</keyword>
<dbReference type="PANTHER" id="PTHR31001">
    <property type="entry name" value="UNCHARACTERIZED TRANSCRIPTIONAL REGULATORY PROTEIN"/>
    <property type="match status" value="1"/>
</dbReference>
<dbReference type="PROSITE" id="PS50048">
    <property type="entry name" value="ZN2_CY6_FUNGAL_2"/>
    <property type="match status" value="1"/>
</dbReference>
<feature type="region of interest" description="Disordered" evidence="4">
    <location>
        <begin position="860"/>
        <end position="896"/>
    </location>
</feature>
<reference evidence="6" key="1">
    <citation type="submission" date="2021-03" db="EMBL/GenBank/DDBJ databases">
        <title>Revisited historic fungal species revealed as producer of novel bioactive compounds through whole genome sequencing and comparative genomics.</title>
        <authorList>
            <person name="Vignolle G.A."/>
            <person name="Hochenegger N."/>
            <person name="Mach R.L."/>
            <person name="Mach-Aigner A.R."/>
            <person name="Javad Rahimi M."/>
            <person name="Salim K.A."/>
            <person name="Chan C.M."/>
            <person name="Lim L.B.L."/>
            <person name="Cai F."/>
            <person name="Druzhinina I.S."/>
            <person name="U'Ren J.M."/>
            <person name="Derntl C."/>
        </authorList>
    </citation>
    <scope>NUCLEOTIDE SEQUENCE</scope>
    <source>
        <strain evidence="6">TUCIM 5799</strain>
    </source>
</reference>
<feature type="region of interest" description="Disordered" evidence="4">
    <location>
        <begin position="202"/>
        <end position="232"/>
    </location>
</feature>
<evidence type="ECO:0000313" key="6">
    <source>
        <dbReference type="EMBL" id="KAI1881469.1"/>
    </source>
</evidence>
<evidence type="ECO:0000256" key="2">
    <source>
        <dbReference type="ARBA" id="ARBA00022723"/>
    </source>
</evidence>
<name>A0A9P9WY60_9PEZI</name>
<sequence>MPRPRALAGLGSPQRARARYACLGLGLSGALQAASGTRIQVRSRGATWEGRRQGWAPVLGAKDPAMPRSICMTNGGGHLPLAYLSGLDWQQAGSFPGSNPALSPVEPGRALVGRRKLPVAAGNDPYVDLGPEAPSRRQPTIAGRAERGLACCFRGTGTRPRPGGVISPFGAVRSLLCTPKTLSGPTPRDAFTFAHLSMSDTAESSIHTDGDPYRQSTSPGSSSAPHGQPSSHDLANVIKVTRGTSCVLCQQRKVRCDKNKPCSNCAKAGVECRVIPPQPPRRRKKRISERDLVARLRKYEALLAQNGIEFESLGPDIKVIDPGTVHEGDELDTDLVRARQTSADPLNPDLISAPGETPAVPKTFKWFPFQKEFRMTEDILKDSSDEDDIGSSINQAYDKMFDNSDGFPFIIGGGSESVTDQHPSAIQIIQLWQTYLNNVNPLLKITHTPTLQERIIEATANIDKVSKSLEALMFSIYFMAVTSMKDDDVRLLFNEERPLLLQRYYVACQQALINAGFMRNPDLTLLQAFLLYLLGIRHYMDPRSLFCLTGMAVRLAYRMGLHRDGAQFNLSPFEVEERRRLWWTLAGFDRRIGEMTGSTITAISNGGDCKLPLNINDADLSLHAKEPPNAHIGATEMMFSLTRLEFAKAPGSDKMKAVMADHVGQVPNVADHRMVNYIERFSTHLEDTYLKYCDPKIPLHYFTLTMTREYICKLKILSGFFRVALTTPQPISSEDNDNLFIEAIKMVEYDTMIQTNEGLKGFHWFTLMHFPFPGYVALIKDLRTRVSGELCERGWQTIFENHEARGMTKTMRSPMHIGFSQLFVKAWAAREAYEAQQGRTLAAPPVITGMRQLVARLGLRDKSKSPEPPTPLMTPRSFSSPEAELNAQTPNMQPYDGSGNVWGGIPGMDINRQYAGAFADVNFGGEVDWSFLMQQYSGMHPPAPVAPIPMDPAAAPYWQ</sequence>
<dbReference type="AlphaFoldDB" id="A0A9P9WY60"/>
<comment type="caution">
    <text evidence="6">The sequence shown here is derived from an EMBL/GenBank/DDBJ whole genome shotgun (WGS) entry which is preliminary data.</text>
</comment>
<keyword evidence="7" id="KW-1185">Reference proteome</keyword>
<evidence type="ECO:0000259" key="5">
    <source>
        <dbReference type="PROSITE" id="PS50048"/>
    </source>
</evidence>
<dbReference type="GO" id="GO:0006351">
    <property type="term" value="P:DNA-templated transcription"/>
    <property type="evidence" value="ECO:0007669"/>
    <property type="project" value="InterPro"/>
</dbReference>
<dbReference type="InterPro" id="IPR007219">
    <property type="entry name" value="XnlR_reg_dom"/>
</dbReference>
<dbReference type="GO" id="GO:0005634">
    <property type="term" value="C:nucleus"/>
    <property type="evidence" value="ECO:0007669"/>
    <property type="project" value="UniProtKB-SubCell"/>
</dbReference>
<keyword evidence="2" id="KW-0479">Metal-binding</keyword>
<dbReference type="GO" id="GO:0008270">
    <property type="term" value="F:zinc ion binding"/>
    <property type="evidence" value="ECO:0007669"/>
    <property type="project" value="InterPro"/>
</dbReference>
<dbReference type="Proteomes" id="UP000829685">
    <property type="component" value="Unassembled WGS sequence"/>
</dbReference>
<dbReference type="SMART" id="SM00066">
    <property type="entry name" value="GAL4"/>
    <property type="match status" value="1"/>
</dbReference>
<comment type="subcellular location">
    <subcellularLocation>
        <location evidence="1">Nucleus</location>
    </subcellularLocation>
</comment>
<feature type="domain" description="Zn(2)-C6 fungal-type" evidence="5">
    <location>
        <begin position="245"/>
        <end position="274"/>
    </location>
</feature>
<protein>
    <recommendedName>
        <fullName evidence="5">Zn(2)-C6 fungal-type domain-containing protein</fullName>
    </recommendedName>
</protein>
<dbReference type="SUPFAM" id="SSF57701">
    <property type="entry name" value="Zn2/Cys6 DNA-binding domain"/>
    <property type="match status" value="1"/>
</dbReference>
<dbReference type="Pfam" id="PF04082">
    <property type="entry name" value="Fungal_trans"/>
    <property type="match status" value="1"/>
</dbReference>
<evidence type="ECO:0000256" key="1">
    <source>
        <dbReference type="ARBA" id="ARBA00004123"/>
    </source>
</evidence>
<dbReference type="Pfam" id="PF00172">
    <property type="entry name" value="Zn_clus"/>
    <property type="match status" value="1"/>
</dbReference>
<dbReference type="SMART" id="SM00906">
    <property type="entry name" value="Fungal_trans"/>
    <property type="match status" value="1"/>
</dbReference>
<accession>A0A9P9WY60</accession>
<dbReference type="InterPro" id="IPR036864">
    <property type="entry name" value="Zn2-C6_fun-type_DNA-bd_sf"/>
</dbReference>
<feature type="compositionally biased region" description="Polar residues" evidence="4">
    <location>
        <begin position="876"/>
        <end position="892"/>
    </location>
</feature>
<evidence type="ECO:0000256" key="4">
    <source>
        <dbReference type="SAM" id="MobiDB-lite"/>
    </source>
</evidence>
<evidence type="ECO:0000313" key="7">
    <source>
        <dbReference type="Proteomes" id="UP000829685"/>
    </source>
</evidence>
<evidence type="ECO:0000256" key="3">
    <source>
        <dbReference type="ARBA" id="ARBA00023242"/>
    </source>
</evidence>
<dbReference type="Gene3D" id="4.10.240.10">
    <property type="entry name" value="Zn(2)-C6 fungal-type DNA-binding domain"/>
    <property type="match status" value="1"/>
</dbReference>
<dbReference type="InterPro" id="IPR050613">
    <property type="entry name" value="Sec_Metabolite_Reg"/>
</dbReference>
<dbReference type="CDD" id="cd12148">
    <property type="entry name" value="fungal_TF_MHR"/>
    <property type="match status" value="1"/>
</dbReference>
<organism evidence="6 7">
    <name type="scientific">Neoarthrinium moseri</name>
    <dbReference type="NCBI Taxonomy" id="1658444"/>
    <lineage>
        <taxon>Eukaryota</taxon>
        <taxon>Fungi</taxon>
        <taxon>Dikarya</taxon>
        <taxon>Ascomycota</taxon>
        <taxon>Pezizomycotina</taxon>
        <taxon>Sordariomycetes</taxon>
        <taxon>Xylariomycetidae</taxon>
        <taxon>Amphisphaeriales</taxon>
        <taxon>Apiosporaceae</taxon>
        <taxon>Neoarthrinium</taxon>
    </lineage>
</organism>
<dbReference type="GO" id="GO:0003677">
    <property type="term" value="F:DNA binding"/>
    <property type="evidence" value="ECO:0007669"/>
    <property type="project" value="InterPro"/>
</dbReference>
<dbReference type="CDD" id="cd00067">
    <property type="entry name" value="GAL4"/>
    <property type="match status" value="1"/>
</dbReference>
<dbReference type="PANTHER" id="PTHR31001:SF45">
    <property type="entry name" value="ZN(II)2CYS6 TRANSCRIPTION FACTOR (EUROFUNG)"/>
    <property type="match status" value="1"/>
</dbReference>
<feature type="compositionally biased region" description="Polar residues" evidence="4">
    <location>
        <begin position="214"/>
        <end position="232"/>
    </location>
</feature>